<keyword evidence="1" id="KW-0812">Transmembrane</keyword>
<proteinExistence type="predicted"/>
<dbReference type="RefSeq" id="WP_090026687.1">
    <property type="nucleotide sequence ID" value="NZ_FNEB01000001.1"/>
</dbReference>
<dbReference type="Proteomes" id="UP000199340">
    <property type="component" value="Unassembled WGS sequence"/>
</dbReference>
<feature type="transmembrane region" description="Helical" evidence="1">
    <location>
        <begin position="20"/>
        <end position="45"/>
    </location>
</feature>
<dbReference type="EMBL" id="FNEB01000001">
    <property type="protein sequence ID" value="SDI15646.1"/>
    <property type="molecule type" value="Genomic_DNA"/>
</dbReference>
<protein>
    <recommendedName>
        <fullName evidence="4">PH domain-containing protein</fullName>
    </recommendedName>
</protein>
<dbReference type="OrthoDB" id="7867097at2"/>
<accession>A0A1G8I9S3</accession>
<keyword evidence="1" id="KW-0472">Membrane</keyword>
<evidence type="ECO:0000313" key="3">
    <source>
        <dbReference type="Proteomes" id="UP000199340"/>
    </source>
</evidence>
<dbReference type="AlphaFoldDB" id="A0A1G8I9S3"/>
<evidence type="ECO:0008006" key="4">
    <source>
        <dbReference type="Google" id="ProtNLM"/>
    </source>
</evidence>
<sequence>MSLSFHRIGRSRRNVVALVLIWTALVAMLVLLQAAIWIVVFLWLFTLPLAWEIWKNPESRLTLDTYEIGWQGILGGDRVTLKQIDKVRFDRRLDMSMRVTLVLADGRKIRLPHDVLPPHERLEAALQAQGVRTERNPFSLMG</sequence>
<gene>
    <name evidence="2" type="ORF">SAMN05421850_101829</name>
</gene>
<dbReference type="STRING" id="490829.SAMN05421850_101829"/>
<name>A0A1G8I9S3_9RHOB</name>
<keyword evidence="1" id="KW-1133">Transmembrane helix</keyword>
<evidence type="ECO:0000313" key="2">
    <source>
        <dbReference type="EMBL" id="SDI15646.1"/>
    </source>
</evidence>
<reference evidence="2 3" key="1">
    <citation type="submission" date="2016-10" db="EMBL/GenBank/DDBJ databases">
        <authorList>
            <person name="de Groot N.N."/>
        </authorList>
    </citation>
    <scope>NUCLEOTIDE SEQUENCE [LARGE SCALE GENOMIC DNA]</scope>
    <source>
        <strain evidence="2 3">DSM 28010</strain>
    </source>
</reference>
<keyword evidence="3" id="KW-1185">Reference proteome</keyword>
<organism evidence="2 3">
    <name type="scientific">Lutimaribacter saemankumensis</name>
    <dbReference type="NCBI Taxonomy" id="490829"/>
    <lineage>
        <taxon>Bacteria</taxon>
        <taxon>Pseudomonadati</taxon>
        <taxon>Pseudomonadota</taxon>
        <taxon>Alphaproteobacteria</taxon>
        <taxon>Rhodobacterales</taxon>
        <taxon>Roseobacteraceae</taxon>
        <taxon>Lutimaribacter</taxon>
    </lineage>
</organism>
<evidence type="ECO:0000256" key="1">
    <source>
        <dbReference type="SAM" id="Phobius"/>
    </source>
</evidence>